<dbReference type="InterPro" id="IPR023828">
    <property type="entry name" value="Peptidase_S8_Ser-AS"/>
</dbReference>
<dbReference type="PANTHER" id="PTHR43806">
    <property type="entry name" value="PEPTIDASE S8"/>
    <property type="match status" value="1"/>
</dbReference>
<dbReference type="GO" id="GO:0006508">
    <property type="term" value="P:proteolysis"/>
    <property type="evidence" value="ECO:0007669"/>
    <property type="project" value="UniProtKB-KW"/>
</dbReference>
<feature type="domain" description="PA" evidence="13">
    <location>
        <begin position="377"/>
        <end position="433"/>
    </location>
</feature>
<dbReference type="PROSITE" id="PS00138">
    <property type="entry name" value="SUBTILASE_SER"/>
    <property type="match status" value="1"/>
</dbReference>
<proteinExistence type="inferred from homology"/>
<feature type="compositionally biased region" description="Basic and acidic residues" evidence="10">
    <location>
        <begin position="793"/>
        <end position="812"/>
    </location>
</feature>
<dbReference type="Pfam" id="PF06280">
    <property type="entry name" value="fn3_5"/>
    <property type="match status" value="1"/>
</dbReference>
<dbReference type="PROSITE" id="PS00137">
    <property type="entry name" value="SUBTILASE_HIS"/>
    <property type="match status" value="1"/>
</dbReference>
<evidence type="ECO:0000256" key="4">
    <source>
        <dbReference type="ARBA" id="ARBA00022729"/>
    </source>
</evidence>
<keyword evidence="2" id="KW-0964">Secreted</keyword>
<dbReference type="EMBL" id="CAJMWT010008188">
    <property type="protein sequence ID" value="CAE6531335.1"/>
    <property type="molecule type" value="Genomic_DNA"/>
</dbReference>
<keyword evidence="2" id="KW-0134">Cell wall</keyword>
<keyword evidence="5 8" id="KW-0378">Hydrolase</keyword>
<feature type="active site" description="Charge relay system" evidence="7 8">
    <location>
        <position position="211"/>
    </location>
</feature>
<keyword evidence="6 8" id="KW-0720">Serine protease</keyword>
<accession>A0A8H3DK56</accession>
<evidence type="ECO:0000256" key="7">
    <source>
        <dbReference type="PIRSR" id="PIRSR615500-1"/>
    </source>
</evidence>
<organism evidence="15 16">
    <name type="scientific">Rhizoctonia solani</name>
    <dbReference type="NCBI Taxonomy" id="456999"/>
    <lineage>
        <taxon>Eukaryota</taxon>
        <taxon>Fungi</taxon>
        <taxon>Dikarya</taxon>
        <taxon>Basidiomycota</taxon>
        <taxon>Agaricomycotina</taxon>
        <taxon>Agaricomycetes</taxon>
        <taxon>Cantharellales</taxon>
        <taxon>Ceratobasidiaceae</taxon>
        <taxon>Rhizoctonia</taxon>
    </lineage>
</organism>
<dbReference type="Pfam" id="PF00082">
    <property type="entry name" value="Peptidase_S8"/>
    <property type="match status" value="1"/>
</dbReference>
<dbReference type="SUPFAM" id="SSF52743">
    <property type="entry name" value="Subtilisin-like"/>
    <property type="match status" value="1"/>
</dbReference>
<dbReference type="PROSITE" id="PS00136">
    <property type="entry name" value="SUBTILASE_ASP"/>
    <property type="match status" value="1"/>
</dbReference>
<dbReference type="InterPro" id="IPR036852">
    <property type="entry name" value="Peptidase_S8/S53_dom_sf"/>
</dbReference>
<feature type="domain" description="Peptidase S8/S53" evidence="12">
    <location>
        <begin position="149"/>
        <end position="578"/>
    </location>
</feature>
<gene>
    <name evidence="15" type="ORF">RDB_LOCUS179213</name>
</gene>
<comment type="caution">
    <text evidence="15">The sequence shown here is derived from an EMBL/GenBank/DDBJ whole genome shotgun (WGS) entry which is preliminary data.</text>
</comment>
<comment type="similarity">
    <text evidence="1 8 9">Belongs to the peptidase S8 family.</text>
</comment>
<dbReference type="Pfam" id="PF02225">
    <property type="entry name" value="PA"/>
    <property type="match status" value="1"/>
</dbReference>
<keyword evidence="3 8" id="KW-0645">Protease</keyword>
<feature type="signal peptide" evidence="11">
    <location>
        <begin position="1"/>
        <end position="16"/>
    </location>
</feature>
<dbReference type="InterPro" id="IPR015500">
    <property type="entry name" value="Peptidase_S8_subtilisin-rel"/>
</dbReference>
<dbReference type="Proteomes" id="UP000663843">
    <property type="component" value="Unassembled WGS sequence"/>
</dbReference>
<evidence type="ECO:0000256" key="1">
    <source>
        <dbReference type="ARBA" id="ARBA00011073"/>
    </source>
</evidence>
<protein>
    <recommendedName>
        <fullName evidence="17">Minor extracellular protease vpr</fullName>
    </recommendedName>
</protein>
<evidence type="ECO:0000256" key="2">
    <source>
        <dbReference type="ARBA" id="ARBA00022512"/>
    </source>
</evidence>
<evidence type="ECO:0000256" key="3">
    <source>
        <dbReference type="ARBA" id="ARBA00022670"/>
    </source>
</evidence>
<dbReference type="GO" id="GO:0016020">
    <property type="term" value="C:membrane"/>
    <property type="evidence" value="ECO:0007669"/>
    <property type="project" value="InterPro"/>
</dbReference>
<keyword evidence="4 11" id="KW-0732">Signal</keyword>
<evidence type="ECO:0000259" key="14">
    <source>
        <dbReference type="Pfam" id="PF06280"/>
    </source>
</evidence>
<evidence type="ECO:0000256" key="9">
    <source>
        <dbReference type="RuleBase" id="RU003355"/>
    </source>
</evidence>
<feature type="domain" description="C5a peptidase/Subtilisin-like protease SBT2-like Fn3-like" evidence="14">
    <location>
        <begin position="599"/>
        <end position="702"/>
    </location>
</feature>
<dbReference type="AlphaFoldDB" id="A0A8H3DK56"/>
<evidence type="ECO:0000256" key="5">
    <source>
        <dbReference type="ARBA" id="ARBA00022801"/>
    </source>
</evidence>
<feature type="active site" description="Charge relay system" evidence="7 8">
    <location>
        <position position="158"/>
    </location>
</feature>
<dbReference type="PRINTS" id="PR00723">
    <property type="entry name" value="SUBTILISIN"/>
</dbReference>
<evidence type="ECO:0008006" key="17">
    <source>
        <dbReference type="Google" id="ProtNLM"/>
    </source>
</evidence>
<dbReference type="GO" id="GO:0005615">
    <property type="term" value="C:extracellular space"/>
    <property type="evidence" value="ECO:0007669"/>
    <property type="project" value="TreeGrafter"/>
</dbReference>
<dbReference type="InterPro" id="IPR003137">
    <property type="entry name" value="PA_domain"/>
</dbReference>
<dbReference type="InterPro" id="IPR050131">
    <property type="entry name" value="Peptidase_S8_subtilisin-like"/>
</dbReference>
<dbReference type="PROSITE" id="PS51892">
    <property type="entry name" value="SUBTILASE"/>
    <property type="match status" value="1"/>
</dbReference>
<reference evidence="15" key="1">
    <citation type="submission" date="2021-01" db="EMBL/GenBank/DDBJ databases">
        <authorList>
            <person name="Kaushik A."/>
        </authorList>
    </citation>
    <scope>NUCLEOTIDE SEQUENCE</scope>
    <source>
        <strain evidence="15">AG2-2IIIB</strain>
    </source>
</reference>
<evidence type="ECO:0000259" key="12">
    <source>
        <dbReference type="Pfam" id="PF00082"/>
    </source>
</evidence>
<dbReference type="InterPro" id="IPR010435">
    <property type="entry name" value="C5a/SBT2-like_Fn3"/>
</dbReference>
<dbReference type="Gene3D" id="3.40.50.200">
    <property type="entry name" value="Peptidase S8/S53 domain"/>
    <property type="match status" value="1"/>
</dbReference>
<dbReference type="Gene3D" id="3.50.30.30">
    <property type="match status" value="1"/>
</dbReference>
<evidence type="ECO:0000256" key="11">
    <source>
        <dbReference type="SAM" id="SignalP"/>
    </source>
</evidence>
<evidence type="ECO:0000259" key="13">
    <source>
        <dbReference type="Pfam" id="PF02225"/>
    </source>
</evidence>
<feature type="active site" description="Charge relay system" evidence="7 8">
    <location>
        <position position="522"/>
    </location>
</feature>
<evidence type="ECO:0000256" key="8">
    <source>
        <dbReference type="PROSITE-ProRule" id="PRU01240"/>
    </source>
</evidence>
<sequence length="918" mass="98126">MRILVVCAAAVQVVSAFDRWRLHSHTSIVPNSYIVELTSNSHLKRGFVSPHEELYHDLKRRGANWEVTKEYFDDIFTGAAIKLASHSDLVKLAGANGVQSISPIRLHPPPKLSHKQAMEGTTGITASKDTFSPHVMTGVDRLHAEGYFGKGIKIGIIDSGIDYTHPALGAGLGPGHKVIGGYDFVGDNFTGLPDSPPPAPDHDPLDQCYGHGTHVAGIIGANPGNIWNVSGVAYESTINAYRVFGCEGFAPDDIVIDALLLAYKEGNDVITLSLGGPDGWTESVTGVVASRIASKGRIVTVAGGNSGQYGPWYADGPATGIDVISVGSVDNTVRYIQNAVVSNGRKIPYNFGSVGRFDVPADLELPIYATSRDPGTPNDACDSLPNYTPNLARYLVLIRRGGCEFVKKLDNAAAKGGKYFFVYDDSDEPLVAADAGNYTASLIRQKDGLFLLREAIPRNYTISFPNLPSTIPNPTGGLMSRFSSYGPSFDMYLKPALAAPGGFILSTLPVPFGSWAVESGTSMSTPFVAGSAALLLEIKGKGADTARAVRSLLQNSAVPVRNVTDNPRLDTASQQGAGLINVYNAAKNTATLFPTELLLNDTANFKGTHILELNNCGKESVTYTLSHVPAGTVISVDGIEVIPEPVPLTDDYATVKIDPSKITVPAASTVSINVTISPPTGLDPGTFPIYSGFIKATGSDNTTLHSTYIGVAAKLKDAKVLDDTDAYFGVKLPVLLDGLGEPVLPEGSVNYTMSGNSTPIVIYRLVQGTPLLRLDLIDSKANFSTHQLQTSEDLAHRSEDFARDGVPRRPARDGSGTPRRPPRSWLLPDKNHTYDEILAGVPSLGVLYQEDYLPRNSAANNSDENGFSGIQVVAFANGTDIPDGSYKLLLRALRINGNPKKEEDYEVWTSPAVMIQRA</sequence>
<evidence type="ECO:0000313" key="16">
    <source>
        <dbReference type="Proteomes" id="UP000663843"/>
    </source>
</evidence>
<dbReference type="InterPro" id="IPR023827">
    <property type="entry name" value="Peptidase_S8_Asp-AS"/>
</dbReference>
<evidence type="ECO:0000256" key="6">
    <source>
        <dbReference type="ARBA" id="ARBA00022825"/>
    </source>
</evidence>
<dbReference type="InterPro" id="IPR022398">
    <property type="entry name" value="Peptidase_S8_His-AS"/>
</dbReference>
<dbReference type="PANTHER" id="PTHR43806:SF66">
    <property type="entry name" value="SERIN ENDOPEPTIDASE"/>
    <property type="match status" value="1"/>
</dbReference>
<evidence type="ECO:0000256" key="10">
    <source>
        <dbReference type="SAM" id="MobiDB-lite"/>
    </source>
</evidence>
<dbReference type="InterPro" id="IPR034187">
    <property type="entry name" value="Peptidases_S8_5"/>
</dbReference>
<dbReference type="InterPro" id="IPR000209">
    <property type="entry name" value="Peptidase_S8/S53_dom"/>
</dbReference>
<feature type="chain" id="PRO_5034780967" description="Minor extracellular protease vpr" evidence="11">
    <location>
        <begin position="17"/>
        <end position="918"/>
    </location>
</feature>
<name>A0A8H3DK56_9AGAM</name>
<dbReference type="GO" id="GO:0004252">
    <property type="term" value="F:serine-type endopeptidase activity"/>
    <property type="evidence" value="ECO:0007669"/>
    <property type="project" value="UniProtKB-UniRule"/>
</dbReference>
<evidence type="ECO:0000313" key="15">
    <source>
        <dbReference type="EMBL" id="CAE6531335.1"/>
    </source>
</evidence>
<dbReference type="CDD" id="cd07489">
    <property type="entry name" value="Peptidases_S8_5"/>
    <property type="match status" value="1"/>
</dbReference>
<feature type="region of interest" description="Disordered" evidence="10">
    <location>
        <begin position="787"/>
        <end position="827"/>
    </location>
</feature>